<name>A0A645BNR3_9ZZZZ</name>
<reference evidence="1" key="1">
    <citation type="submission" date="2019-08" db="EMBL/GenBank/DDBJ databases">
        <authorList>
            <person name="Kucharzyk K."/>
            <person name="Murdoch R.W."/>
            <person name="Higgins S."/>
            <person name="Loffler F."/>
        </authorList>
    </citation>
    <scope>NUCLEOTIDE SEQUENCE</scope>
</reference>
<organism evidence="1">
    <name type="scientific">bioreactor metagenome</name>
    <dbReference type="NCBI Taxonomy" id="1076179"/>
    <lineage>
        <taxon>unclassified sequences</taxon>
        <taxon>metagenomes</taxon>
        <taxon>ecological metagenomes</taxon>
    </lineage>
</organism>
<proteinExistence type="predicted"/>
<comment type="caution">
    <text evidence="1">The sequence shown here is derived from an EMBL/GenBank/DDBJ whole genome shotgun (WGS) entry which is preliminary data.</text>
</comment>
<gene>
    <name evidence="1" type="ORF">SDC9_114026</name>
</gene>
<dbReference type="EMBL" id="VSSQ01021493">
    <property type="protein sequence ID" value="MPM67109.1"/>
    <property type="molecule type" value="Genomic_DNA"/>
</dbReference>
<protein>
    <submittedName>
        <fullName evidence="1">Uncharacterized protein</fullName>
    </submittedName>
</protein>
<accession>A0A645BNR3</accession>
<evidence type="ECO:0000313" key="1">
    <source>
        <dbReference type="EMBL" id="MPM67109.1"/>
    </source>
</evidence>
<sequence length="178" mass="19812">MLFCKVDINKPVSCITFPELIQSAEYNARAFSLEEAIEAPINIGKGLYEKPIAGKCHILGENDGIDFRAAERCDYVTMTALSSCAPVIVYDTDKNSETGGNVWAFHARGGDIPDGSMLFTLKDRREKLLIYTVREYGRDYNTHIEKILSFGYLSSNICIVTGYPNNIFVDKNGGVAFF</sequence>
<dbReference type="AlphaFoldDB" id="A0A645BNR3"/>